<dbReference type="GO" id="GO:0005524">
    <property type="term" value="F:ATP binding"/>
    <property type="evidence" value="ECO:0007669"/>
    <property type="project" value="UniProtKB-UniRule"/>
</dbReference>
<evidence type="ECO:0000313" key="5">
    <source>
        <dbReference type="EMBL" id="BBL34944.1"/>
    </source>
</evidence>
<feature type="binding site" evidence="3">
    <location>
        <begin position="8"/>
        <end position="13"/>
    </location>
    <ligand>
        <name>ATP</name>
        <dbReference type="ChEBI" id="CHEBI:30616"/>
    </ligand>
</feature>
<evidence type="ECO:0000256" key="4">
    <source>
        <dbReference type="RuleBase" id="RU004046"/>
    </source>
</evidence>
<dbReference type="GO" id="GO:0005737">
    <property type="term" value="C:cytoplasm"/>
    <property type="evidence" value="ECO:0007669"/>
    <property type="project" value="UniProtKB-SubCell"/>
</dbReference>
<protein>
    <recommendedName>
        <fullName evidence="3">Glucokinase</fullName>
        <ecNumber evidence="3">2.7.1.2</ecNumber>
    </recommendedName>
    <alternativeName>
        <fullName evidence="3">Glucose kinase</fullName>
    </alternativeName>
</protein>
<proteinExistence type="inferred from homology"/>
<reference evidence="5 6" key="1">
    <citation type="submission" date="2019-06" db="EMBL/GenBank/DDBJ databases">
        <title>Nitrosomonas stercoris KYUHI-S whole genome shotgun sequence.</title>
        <authorList>
            <person name="Nakagawa T."/>
            <person name="Tsuchiya Y."/>
            <person name="Takahashi R."/>
        </authorList>
    </citation>
    <scope>NUCLEOTIDE SEQUENCE [LARGE SCALE GENOMIC DNA]</scope>
    <source>
        <strain evidence="5 6">KYUHI-S</strain>
    </source>
</reference>
<dbReference type="InterPro" id="IPR043129">
    <property type="entry name" value="ATPase_NBD"/>
</dbReference>
<dbReference type="Gene3D" id="3.30.420.40">
    <property type="match status" value="1"/>
</dbReference>
<keyword evidence="3" id="KW-0547">Nucleotide-binding</keyword>
<dbReference type="Pfam" id="PF02685">
    <property type="entry name" value="Glucokinase"/>
    <property type="match status" value="1"/>
</dbReference>
<comment type="subcellular location">
    <subcellularLocation>
        <location evidence="3">Cytoplasm</location>
    </subcellularLocation>
</comment>
<keyword evidence="3" id="KW-0067">ATP-binding</keyword>
<name>A0A4Y1YLN4_9PROT</name>
<dbReference type="EC" id="2.7.1.2" evidence="3"/>
<dbReference type="SUPFAM" id="SSF53067">
    <property type="entry name" value="Actin-like ATPase domain"/>
    <property type="match status" value="1"/>
</dbReference>
<dbReference type="EMBL" id="AP019755">
    <property type="protein sequence ID" value="BBL34944.1"/>
    <property type="molecule type" value="Genomic_DNA"/>
</dbReference>
<gene>
    <name evidence="3" type="primary">glk</name>
    <name evidence="5" type="ORF">Nstercoris_01198</name>
</gene>
<evidence type="ECO:0000313" key="6">
    <source>
        <dbReference type="Proteomes" id="UP000316473"/>
    </source>
</evidence>
<dbReference type="Proteomes" id="UP000316473">
    <property type="component" value="Chromosome"/>
</dbReference>
<comment type="catalytic activity">
    <reaction evidence="3">
        <text>D-glucose + ATP = D-glucose 6-phosphate + ADP + H(+)</text>
        <dbReference type="Rhea" id="RHEA:17825"/>
        <dbReference type="ChEBI" id="CHEBI:4167"/>
        <dbReference type="ChEBI" id="CHEBI:15378"/>
        <dbReference type="ChEBI" id="CHEBI:30616"/>
        <dbReference type="ChEBI" id="CHEBI:61548"/>
        <dbReference type="ChEBI" id="CHEBI:456216"/>
        <dbReference type="EC" id="2.7.1.2"/>
    </reaction>
</comment>
<dbReference type="GO" id="GO:0005536">
    <property type="term" value="F:D-glucose binding"/>
    <property type="evidence" value="ECO:0007669"/>
    <property type="project" value="InterPro"/>
</dbReference>
<dbReference type="InterPro" id="IPR003836">
    <property type="entry name" value="Glucokinase"/>
</dbReference>
<organism evidence="5 6">
    <name type="scientific">Nitrosomonas stercoris</name>
    <dbReference type="NCBI Taxonomy" id="1444684"/>
    <lineage>
        <taxon>Bacteria</taxon>
        <taxon>Pseudomonadati</taxon>
        <taxon>Pseudomonadota</taxon>
        <taxon>Betaproteobacteria</taxon>
        <taxon>Nitrosomonadales</taxon>
        <taxon>Nitrosomonadaceae</taxon>
        <taxon>Nitrosomonas</taxon>
    </lineage>
</organism>
<dbReference type="NCBIfam" id="TIGR00749">
    <property type="entry name" value="glk"/>
    <property type="match status" value="1"/>
</dbReference>
<keyword evidence="1 3" id="KW-0808">Transferase</keyword>
<keyword evidence="3" id="KW-0963">Cytoplasm</keyword>
<sequence length="327" mass="35517">MEQALLYGDIGGTKTLLCSAVVKNGVIEPRHELRYDSRQYASFDAILKDFLQQSGCQPFAMCLAVAGPVVDQQVHLTNLPWVMRADTLAQEFAIPAVKIVNDFEGMAASIEILPPEDLVMLQAGSPSINAMRVVLGAGTGMGVAWLIKQGQHYTPLATEAGHVDFAPTSELQIELLRYLMKKYQRVSIERLLSGRGLTHIFNFLQSTAATNAHQRLGMLEGDQGATITQLTFKQQDPLAQRALDIFAEIYGAYAGDLALAGLCRGGVYLAGGIAPRIVQVLQQPGFTQSFGNKGRYSELVREIPVYVVMNAKAGLLGAGLLAQRMLH</sequence>
<dbReference type="PANTHER" id="PTHR47363:SF1">
    <property type="entry name" value="GLUCOKINASE"/>
    <property type="match status" value="1"/>
</dbReference>
<dbReference type="Gene3D" id="3.40.367.20">
    <property type="match status" value="1"/>
</dbReference>
<evidence type="ECO:0000256" key="1">
    <source>
        <dbReference type="ARBA" id="ARBA00022679"/>
    </source>
</evidence>
<evidence type="ECO:0000256" key="3">
    <source>
        <dbReference type="HAMAP-Rule" id="MF_00524"/>
    </source>
</evidence>
<keyword evidence="6" id="KW-1185">Reference proteome</keyword>
<dbReference type="KEGG" id="nst:Nstercoris_01198"/>
<evidence type="ECO:0000256" key="2">
    <source>
        <dbReference type="ARBA" id="ARBA00022777"/>
    </source>
</evidence>
<dbReference type="GO" id="GO:0004340">
    <property type="term" value="F:glucokinase activity"/>
    <property type="evidence" value="ECO:0007669"/>
    <property type="project" value="UniProtKB-UniRule"/>
</dbReference>
<dbReference type="HAMAP" id="MF_00524">
    <property type="entry name" value="Glucokinase"/>
    <property type="match status" value="1"/>
</dbReference>
<keyword evidence="3" id="KW-0324">Glycolysis</keyword>
<comment type="similarity">
    <text evidence="3 4">Belongs to the bacterial glucokinase family.</text>
</comment>
<dbReference type="AlphaFoldDB" id="A0A4Y1YLN4"/>
<dbReference type="GO" id="GO:0006096">
    <property type="term" value="P:glycolytic process"/>
    <property type="evidence" value="ECO:0007669"/>
    <property type="project" value="UniProtKB-UniRule"/>
</dbReference>
<keyword evidence="2 3" id="KW-0418">Kinase</keyword>
<accession>A0A4Y1YLN4</accession>
<dbReference type="PANTHER" id="PTHR47363">
    <property type="entry name" value="GLUCOKINASE"/>
    <property type="match status" value="1"/>
</dbReference>
<dbReference type="CDD" id="cd24008">
    <property type="entry name" value="ASKHA_NBD_GLK"/>
    <property type="match status" value="1"/>
</dbReference>